<sequence>MHLFRGRHPAIALLAGLAAAVRGHTVISYPGWRGDNLVLNGSVEDTNGLGVGISDSGMVYPYGMQWIYPCGGMPLTSNRTTWPVTGGAVAFQPGWFRGHSHAQLFVNMGFGAVPMNYSVPLVAGFAISGPQGDDPYPGTVCLPQVPVPAGYDVRVGDLATIQVVEIATHGAAMYSCVDITFADAADVAEVNEGNCFNSTNIIFDGASSAETETSTGQVSSTPTSSLVHGVTATGAANAGMDNAKAKRVVGASLFVGLFGMF</sequence>
<evidence type="ECO:0000256" key="4">
    <source>
        <dbReference type="ARBA" id="ARBA00022729"/>
    </source>
</evidence>
<dbReference type="InterPro" id="IPR046936">
    <property type="entry name" value="BIM1-like"/>
</dbReference>
<dbReference type="InterPro" id="IPR046530">
    <property type="entry name" value="BIM1-like_dom"/>
</dbReference>
<comment type="caution">
    <text evidence="10">The sequence shown here is derived from an EMBL/GenBank/DDBJ whole genome shotgun (WGS) entry which is preliminary data.</text>
</comment>
<organism evidence="10 11">
    <name type="scientific">Anthostomella pinea</name>
    <dbReference type="NCBI Taxonomy" id="933095"/>
    <lineage>
        <taxon>Eukaryota</taxon>
        <taxon>Fungi</taxon>
        <taxon>Dikarya</taxon>
        <taxon>Ascomycota</taxon>
        <taxon>Pezizomycotina</taxon>
        <taxon>Sordariomycetes</taxon>
        <taxon>Xylariomycetidae</taxon>
        <taxon>Xylariales</taxon>
        <taxon>Xylariaceae</taxon>
        <taxon>Anthostomella</taxon>
    </lineage>
</organism>
<evidence type="ECO:0000256" key="6">
    <source>
        <dbReference type="ARBA" id="ARBA00023180"/>
    </source>
</evidence>
<dbReference type="EMBL" id="CAUWAG010000010">
    <property type="protein sequence ID" value="CAJ2506879.1"/>
    <property type="molecule type" value="Genomic_DNA"/>
</dbReference>
<keyword evidence="2" id="KW-1003">Cell membrane</keyword>
<evidence type="ECO:0000313" key="10">
    <source>
        <dbReference type="EMBL" id="CAJ2506879.1"/>
    </source>
</evidence>
<proteinExistence type="predicted"/>
<evidence type="ECO:0000256" key="2">
    <source>
        <dbReference type="ARBA" id="ARBA00022475"/>
    </source>
</evidence>
<feature type="domain" description="Copper acquisition factor BIM1-like" evidence="9">
    <location>
        <begin position="23"/>
        <end position="199"/>
    </location>
</feature>
<name>A0AAI8VL04_9PEZI</name>
<keyword evidence="5" id="KW-0472">Membrane</keyword>
<dbReference type="GO" id="GO:0098552">
    <property type="term" value="C:side of membrane"/>
    <property type="evidence" value="ECO:0007669"/>
    <property type="project" value="UniProtKB-KW"/>
</dbReference>
<dbReference type="Proteomes" id="UP001295740">
    <property type="component" value="Unassembled WGS sequence"/>
</dbReference>
<feature type="chain" id="PRO_5042589730" evidence="8">
    <location>
        <begin position="24"/>
        <end position="261"/>
    </location>
</feature>
<keyword evidence="3" id="KW-0336">GPI-anchor</keyword>
<keyword evidence="4 8" id="KW-0732">Signal</keyword>
<keyword evidence="7" id="KW-0449">Lipoprotein</keyword>
<accession>A0AAI8VL04</accession>
<evidence type="ECO:0000256" key="3">
    <source>
        <dbReference type="ARBA" id="ARBA00022622"/>
    </source>
</evidence>
<comment type="subcellular location">
    <subcellularLocation>
        <location evidence="1">Cell membrane</location>
        <topology evidence="1">Lipid-anchor</topology>
        <topology evidence="1">GPI-anchor</topology>
    </subcellularLocation>
</comment>
<keyword evidence="11" id="KW-1185">Reference proteome</keyword>
<dbReference type="PANTHER" id="PTHR34992:SF10">
    <property type="entry name" value="COPPER ACQUISITION FACTOR BIM1-LIKE DOMAIN-CONTAINING PROTEIN"/>
    <property type="match status" value="1"/>
</dbReference>
<evidence type="ECO:0000256" key="7">
    <source>
        <dbReference type="ARBA" id="ARBA00023288"/>
    </source>
</evidence>
<reference evidence="10" key="1">
    <citation type="submission" date="2023-10" db="EMBL/GenBank/DDBJ databases">
        <authorList>
            <person name="Hackl T."/>
        </authorList>
    </citation>
    <scope>NUCLEOTIDE SEQUENCE</scope>
</reference>
<evidence type="ECO:0000313" key="11">
    <source>
        <dbReference type="Proteomes" id="UP001295740"/>
    </source>
</evidence>
<evidence type="ECO:0000256" key="5">
    <source>
        <dbReference type="ARBA" id="ARBA00023136"/>
    </source>
</evidence>
<dbReference type="AlphaFoldDB" id="A0AAI8VL04"/>
<protein>
    <submittedName>
        <fullName evidence="10">Uu.00g080650.m01.CDS01</fullName>
    </submittedName>
</protein>
<gene>
    <name evidence="10" type="ORF">KHLLAP_LOCUS7347</name>
</gene>
<evidence type="ECO:0000256" key="1">
    <source>
        <dbReference type="ARBA" id="ARBA00004609"/>
    </source>
</evidence>
<dbReference type="PANTHER" id="PTHR34992">
    <property type="entry name" value="HYPHAL ANASTAMOSIS-7 PROTEIN"/>
    <property type="match status" value="1"/>
</dbReference>
<dbReference type="Pfam" id="PF20238">
    <property type="entry name" value="BIM1-like_dom"/>
    <property type="match status" value="1"/>
</dbReference>
<evidence type="ECO:0000256" key="8">
    <source>
        <dbReference type="SAM" id="SignalP"/>
    </source>
</evidence>
<dbReference type="GO" id="GO:0005886">
    <property type="term" value="C:plasma membrane"/>
    <property type="evidence" value="ECO:0007669"/>
    <property type="project" value="UniProtKB-SubCell"/>
</dbReference>
<dbReference type="CDD" id="cd21176">
    <property type="entry name" value="LPMO_auxiliary-like"/>
    <property type="match status" value="1"/>
</dbReference>
<feature type="signal peptide" evidence="8">
    <location>
        <begin position="1"/>
        <end position="23"/>
    </location>
</feature>
<keyword evidence="6" id="KW-0325">Glycoprotein</keyword>
<evidence type="ECO:0000259" key="9">
    <source>
        <dbReference type="Pfam" id="PF20238"/>
    </source>
</evidence>